<comment type="similarity">
    <text evidence="1">Belongs to the class-IV pyridoxal-phosphate-dependent aminotransferase family.</text>
</comment>
<dbReference type="AlphaFoldDB" id="A0A7Y0HFR6"/>
<evidence type="ECO:0000313" key="4">
    <source>
        <dbReference type="Proteomes" id="UP000539372"/>
    </source>
</evidence>
<accession>A0A7Y0HFR6</accession>
<dbReference type="RefSeq" id="WP_169624483.1">
    <property type="nucleotide sequence ID" value="NZ_JABBNT010000002.1"/>
</dbReference>
<comment type="caution">
    <text evidence="3">The sequence shown here is derived from an EMBL/GenBank/DDBJ whole genome shotgun (WGS) entry which is preliminary data.</text>
</comment>
<reference evidence="3 4" key="1">
    <citation type="submission" date="2020-04" db="EMBL/GenBank/DDBJ databases">
        <title>Rhodospirillaceae bacterium KN72 isolated from deep sea.</title>
        <authorList>
            <person name="Zhang D.-C."/>
        </authorList>
    </citation>
    <scope>NUCLEOTIDE SEQUENCE [LARGE SCALE GENOMIC DNA]</scope>
    <source>
        <strain evidence="3 4">KN72</strain>
    </source>
</reference>
<dbReference type="GO" id="GO:0009082">
    <property type="term" value="P:branched-chain amino acid biosynthetic process"/>
    <property type="evidence" value="ECO:0007669"/>
    <property type="project" value="UniProtKB-KW"/>
</dbReference>
<dbReference type="SUPFAM" id="SSF52540">
    <property type="entry name" value="P-loop containing nucleoside triphosphate hydrolases"/>
    <property type="match status" value="1"/>
</dbReference>
<dbReference type="PANTHER" id="PTHR42743">
    <property type="entry name" value="AMINO-ACID AMINOTRANSFERASE"/>
    <property type="match status" value="1"/>
</dbReference>
<dbReference type="InterPro" id="IPR050571">
    <property type="entry name" value="Class-IV_PLP-Dep_Aminotrnsfr"/>
</dbReference>
<protein>
    <submittedName>
        <fullName evidence="3">Sulfotransferase</fullName>
    </submittedName>
</protein>
<proteinExistence type="inferred from homology"/>
<dbReference type="Gene3D" id="3.40.50.300">
    <property type="entry name" value="P-loop containing nucleotide triphosphate hydrolases"/>
    <property type="match status" value="1"/>
</dbReference>
<keyword evidence="4" id="KW-1185">Reference proteome</keyword>
<organism evidence="3 4">
    <name type="scientific">Pacificispira spongiicola</name>
    <dbReference type="NCBI Taxonomy" id="2729598"/>
    <lineage>
        <taxon>Bacteria</taxon>
        <taxon>Pseudomonadati</taxon>
        <taxon>Pseudomonadota</taxon>
        <taxon>Alphaproteobacteria</taxon>
        <taxon>Rhodospirillales</taxon>
        <taxon>Rhodospirillaceae</taxon>
        <taxon>Pacificispira</taxon>
    </lineage>
</organism>
<dbReference type="EMBL" id="JABBNT010000002">
    <property type="protein sequence ID" value="NMM44182.1"/>
    <property type="molecule type" value="Genomic_DNA"/>
</dbReference>
<keyword evidence="3" id="KW-0808">Transferase</keyword>
<sequence>MTRATRIAMWSGPRNISTAMMRSFENRPDCTVSDEPFYGCYLKRTGIDHPMAAEIIADMDSDFASVAQALNGPVPGGAPVWYQKHMSHHMLPDDLLDWTDGMVNCFLIRKPEEMVASYAKKRARPVASDFGFDRQVELFERIRDRTGRVPPVIDAADVLRDPRGVLSALCAAIGISFDTAMLSWPTGRRDSDGIWAAVWYHAVEASTGFQPYTPKEIDLAPDLAAVAAACRPAYDHMARYKLTVE</sequence>
<evidence type="ECO:0000256" key="1">
    <source>
        <dbReference type="ARBA" id="ARBA00009320"/>
    </source>
</evidence>
<keyword evidence="2" id="KW-0100">Branched-chain amino acid biosynthesis</keyword>
<dbReference type="PANTHER" id="PTHR42743:SF11">
    <property type="entry name" value="AMINODEOXYCHORISMATE LYASE"/>
    <property type="match status" value="1"/>
</dbReference>
<keyword evidence="2" id="KW-0028">Amino-acid biosynthesis</keyword>
<dbReference type="Proteomes" id="UP000539372">
    <property type="component" value="Unassembled WGS sequence"/>
</dbReference>
<dbReference type="GO" id="GO:0016740">
    <property type="term" value="F:transferase activity"/>
    <property type="evidence" value="ECO:0007669"/>
    <property type="project" value="UniProtKB-KW"/>
</dbReference>
<evidence type="ECO:0000256" key="2">
    <source>
        <dbReference type="ARBA" id="ARBA00023304"/>
    </source>
</evidence>
<evidence type="ECO:0000313" key="3">
    <source>
        <dbReference type="EMBL" id="NMM44182.1"/>
    </source>
</evidence>
<name>A0A7Y0HFR6_9PROT</name>
<dbReference type="Pfam" id="PF19798">
    <property type="entry name" value="Sulfotransfer_5"/>
    <property type="match status" value="1"/>
</dbReference>
<gene>
    <name evidence="3" type="ORF">HH303_06820</name>
</gene>
<dbReference type="InterPro" id="IPR027417">
    <property type="entry name" value="P-loop_NTPase"/>
</dbReference>